<gene>
    <name evidence="1" type="ORF">PCANC_09215</name>
    <name evidence="2" type="ORF">PCANC_16445</name>
</gene>
<proteinExistence type="predicted"/>
<keyword evidence="3" id="KW-1185">Reference proteome</keyword>
<organism evidence="1 3">
    <name type="scientific">Puccinia coronata f. sp. avenae</name>
    <dbReference type="NCBI Taxonomy" id="200324"/>
    <lineage>
        <taxon>Eukaryota</taxon>
        <taxon>Fungi</taxon>
        <taxon>Dikarya</taxon>
        <taxon>Basidiomycota</taxon>
        <taxon>Pucciniomycotina</taxon>
        <taxon>Pucciniomycetes</taxon>
        <taxon>Pucciniales</taxon>
        <taxon>Pucciniaceae</taxon>
        <taxon>Puccinia</taxon>
    </lineage>
</organism>
<evidence type="ECO:0000313" key="2">
    <source>
        <dbReference type="EMBL" id="PLW33492.1"/>
    </source>
</evidence>
<reference evidence="1 3" key="1">
    <citation type="submission" date="2017-11" db="EMBL/GenBank/DDBJ databases">
        <title>De novo assembly and phasing of dikaryotic genomes from two isolates of Puccinia coronata f. sp. avenae, the causal agent of oat crown rust.</title>
        <authorList>
            <person name="Miller M.E."/>
            <person name="Zhang Y."/>
            <person name="Omidvar V."/>
            <person name="Sperschneider J."/>
            <person name="Schwessinger B."/>
            <person name="Raley C."/>
            <person name="Palmer J.M."/>
            <person name="Garnica D."/>
            <person name="Upadhyaya N."/>
            <person name="Rathjen J."/>
            <person name="Taylor J.M."/>
            <person name="Park R.F."/>
            <person name="Dodds P.N."/>
            <person name="Hirsch C.D."/>
            <person name="Kianian S.F."/>
            <person name="Figueroa M."/>
        </authorList>
    </citation>
    <scope>NUCLEOTIDE SEQUENCE [LARGE SCALE GENOMIC DNA]</scope>
    <source>
        <strain evidence="1">12NC29</strain>
    </source>
</reference>
<name>A0A2N5SZG2_9BASI</name>
<dbReference type="AlphaFoldDB" id="A0A2N5SZG2"/>
<sequence length="111" mass="12248">MDVFASRGKTNHRTLLTPAVGDVLLPSADPLPRLVIGVMVMRTLVGRLRTRQVAVLSPYPLTYKLFSKPAFQPWFNGKGAFSSTLACCPADQPSSWMILGYICSDNPLFYV</sequence>
<accession>A0A2N5SZG2</accession>
<evidence type="ECO:0000313" key="3">
    <source>
        <dbReference type="Proteomes" id="UP000235388"/>
    </source>
</evidence>
<comment type="caution">
    <text evidence="1">The sequence shown here is derived from an EMBL/GenBank/DDBJ whole genome shotgun (WGS) entry which is preliminary data.</text>
</comment>
<protein>
    <submittedName>
        <fullName evidence="1">Uncharacterized protein</fullName>
    </submittedName>
</protein>
<dbReference type="EMBL" id="PGCJ01000298">
    <property type="protein sequence ID" value="PLW33492.1"/>
    <property type="molecule type" value="Genomic_DNA"/>
</dbReference>
<dbReference type="Proteomes" id="UP000235388">
    <property type="component" value="Unassembled WGS sequence"/>
</dbReference>
<evidence type="ECO:0000313" key="1">
    <source>
        <dbReference type="EMBL" id="PLW18602.1"/>
    </source>
</evidence>
<dbReference type="EMBL" id="PGCJ01000828">
    <property type="protein sequence ID" value="PLW18602.1"/>
    <property type="molecule type" value="Genomic_DNA"/>
</dbReference>